<accession>A0A8H7RXR3</accession>
<comment type="cofactor">
    <cofactor evidence="1">
        <name>Mg(2+)</name>
        <dbReference type="ChEBI" id="CHEBI:18420"/>
    </cofactor>
</comment>
<dbReference type="EMBL" id="JAEPRB010000194">
    <property type="protein sequence ID" value="KAG2219116.1"/>
    <property type="molecule type" value="Genomic_DNA"/>
</dbReference>
<keyword evidence="6 12" id="KW-0547">Nucleotide-binding</keyword>
<dbReference type="OrthoDB" id="10265645at2759"/>
<reference evidence="13 14" key="1">
    <citation type="submission" date="2020-12" db="EMBL/GenBank/DDBJ databases">
        <title>Metabolic potential, ecology and presence of endohyphal bacteria is reflected in genomic diversity of Mucoromycotina.</title>
        <authorList>
            <person name="Muszewska A."/>
            <person name="Okrasinska A."/>
            <person name="Steczkiewicz K."/>
            <person name="Drgas O."/>
            <person name="Orlowska M."/>
            <person name="Perlinska-Lenart U."/>
            <person name="Aleksandrzak-Piekarczyk T."/>
            <person name="Szatraj K."/>
            <person name="Zielenkiewicz U."/>
            <person name="Pilsyk S."/>
            <person name="Malc E."/>
            <person name="Mieczkowski P."/>
            <person name="Kruszewska J.S."/>
            <person name="Biernat P."/>
            <person name="Pawlowska J."/>
        </authorList>
    </citation>
    <scope>NUCLEOTIDE SEQUENCE [LARGE SCALE GENOMIC DNA]</scope>
    <source>
        <strain evidence="13 14">CBS 142.35</strain>
    </source>
</reference>
<dbReference type="GO" id="GO:0005525">
    <property type="term" value="F:GTP binding"/>
    <property type="evidence" value="ECO:0007669"/>
    <property type="project" value="UniProtKB-KW"/>
</dbReference>
<dbReference type="HAMAP" id="MF_00011">
    <property type="entry name" value="Adenylosucc_synth"/>
    <property type="match status" value="1"/>
</dbReference>
<comment type="function">
    <text evidence="12">Plays an important role in the de novo pathway of purine nucleotide biosynthesis.</text>
</comment>
<comment type="function">
    <text evidence="2">Plays an important role in the de novo pathway and in the salvage pathway of purine nucleotide biosynthesis. Catalyzes the first committed step in the biosynthesis of AMP from IMP.</text>
</comment>
<dbReference type="EC" id="6.3.4.4" evidence="12"/>
<evidence type="ECO:0000256" key="2">
    <source>
        <dbReference type="ARBA" id="ARBA00003779"/>
    </source>
</evidence>
<evidence type="ECO:0000256" key="1">
    <source>
        <dbReference type="ARBA" id="ARBA00001946"/>
    </source>
</evidence>
<dbReference type="NCBIfam" id="NF002223">
    <property type="entry name" value="PRK01117.1"/>
    <property type="match status" value="1"/>
</dbReference>
<dbReference type="PROSITE" id="PS01266">
    <property type="entry name" value="ADENYLOSUCCIN_SYN_1"/>
    <property type="match status" value="1"/>
</dbReference>
<evidence type="ECO:0000256" key="10">
    <source>
        <dbReference type="ARBA" id="ARBA00050432"/>
    </source>
</evidence>
<comment type="subunit">
    <text evidence="3">Homodimer.</text>
</comment>
<evidence type="ECO:0000313" key="14">
    <source>
        <dbReference type="Proteomes" id="UP000646827"/>
    </source>
</evidence>
<evidence type="ECO:0000313" key="13">
    <source>
        <dbReference type="EMBL" id="KAG2219116.1"/>
    </source>
</evidence>
<dbReference type="GO" id="GO:0004019">
    <property type="term" value="F:adenylosuccinate synthase activity"/>
    <property type="evidence" value="ECO:0007669"/>
    <property type="project" value="UniProtKB-EC"/>
</dbReference>
<dbReference type="InterPro" id="IPR027417">
    <property type="entry name" value="P-loop_NTPase"/>
</dbReference>
<evidence type="ECO:0000256" key="11">
    <source>
        <dbReference type="PROSITE-ProRule" id="PRU10134"/>
    </source>
</evidence>
<evidence type="ECO:0000256" key="7">
    <source>
        <dbReference type="ARBA" id="ARBA00022755"/>
    </source>
</evidence>
<dbReference type="GO" id="GO:0005737">
    <property type="term" value="C:cytoplasm"/>
    <property type="evidence" value="ECO:0007669"/>
    <property type="project" value="TreeGrafter"/>
</dbReference>
<keyword evidence="14" id="KW-1185">Reference proteome</keyword>
<keyword evidence="5 12" id="KW-0479">Metal-binding</keyword>
<keyword evidence="8 12" id="KW-0460">Magnesium</keyword>
<protein>
    <recommendedName>
        <fullName evidence="12">Adenylosuccinate synthetase</fullName>
        <ecNumber evidence="12">6.3.4.4</ecNumber>
    </recommendedName>
</protein>
<dbReference type="Gene3D" id="3.90.170.10">
    <property type="entry name" value="Adenylosuccinate Synthetase, subunit A, domain 3"/>
    <property type="match status" value="1"/>
</dbReference>
<dbReference type="FunFam" id="1.10.300.10:FF:000002">
    <property type="entry name" value="Adenylosuccinate synthetase, chloroplastic"/>
    <property type="match status" value="1"/>
</dbReference>
<proteinExistence type="inferred from homology"/>
<dbReference type="FunFam" id="3.90.170.10:FF:000001">
    <property type="entry name" value="Adenylosuccinate synthetase"/>
    <property type="match status" value="1"/>
</dbReference>
<dbReference type="InterPro" id="IPR001114">
    <property type="entry name" value="Adenylosuccinate_synthetase"/>
</dbReference>
<dbReference type="AlphaFoldDB" id="A0A8H7RXR3"/>
<dbReference type="InterPro" id="IPR042110">
    <property type="entry name" value="Adenylosuccinate_synth_dom2"/>
</dbReference>
<keyword evidence="4 12" id="KW-0436">Ligase</keyword>
<dbReference type="GO" id="GO:0046872">
    <property type="term" value="F:metal ion binding"/>
    <property type="evidence" value="ECO:0007669"/>
    <property type="project" value="UniProtKB-KW"/>
</dbReference>
<evidence type="ECO:0000256" key="4">
    <source>
        <dbReference type="ARBA" id="ARBA00022598"/>
    </source>
</evidence>
<evidence type="ECO:0000256" key="3">
    <source>
        <dbReference type="ARBA" id="ARBA00011738"/>
    </source>
</evidence>
<dbReference type="InterPro" id="IPR018220">
    <property type="entry name" value="Adenylosuccin_syn_GTP-bd"/>
</dbReference>
<dbReference type="InterPro" id="IPR042111">
    <property type="entry name" value="Adenylosuccinate_synth_dom3"/>
</dbReference>
<organism evidence="13 14">
    <name type="scientific">Circinella minor</name>
    <dbReference type="NCBI Taxonomy" id="1195481"/>
    <lineage>
        <taxon>Eukaryota</taxon>
        <taxon>Fungi</taxon>
        <taxon>Fungi incertae sedis</taxon>
        <taxon>Mucoromycota</taxon>
        <taxon>Mucoromycotina</taxon>
        <taxon>Mucoromycetes</taxon>
        <taxon>Mucorales</taxon>
        <taxon>Lichtheimiaceae</taxon>
        <taxon>Circinella</taxon>
    </lineage>
</organism>
<feature type="active site" evidence="11">
    <location>
        <position position="174"/>
    </location>
</feature>
<keyword evidence="9 12" id="KW-0342">GTP-binding</keyword>
<dbReference type="InterPro" id="IPR033128">
    <property type="entry name" value="Adenylosuccin_syn_Lys_AS"/>
</dbReference>
<comment type="pathway">
    <text evidence="12">Purine metabolism; AMP biosynthesis via de novo pathway; AMP from IMP: step 1/2.</text>
</comment>
<dbReference type="Proteomes" id="UP000646827">
    <property type="component" value="Unassembled WGS sequence"/>
</dbReference>
<dbReference type="Pfam" id="PF00709">
    <property type="entry name" value="Adenylsucc_synt"/>
    <property type="match status" value="1"/>
</dbReference>
<evidence type="ECO:0000256" key="5">
    <source>
        <dbReference type="ARBA" id="ARBA00022723"/>
    </source>
</evidence>
<evidence type="ECO:0000256" key="8">
    <source>
        <dbReference type="ARBA" id="ARBA00022842"/>
    </source>
</evidence>
<comment type="similarity">
    <text evidence="12">Belongs to the adenylosuccinate synthetase family.</text>
</comment>
<name>A0A8H7RXR3_9FUNG</name>
<sequence>ARGREDEKKWLLRFHILIATKHLPLLTMSSILSPEGLSVVLGAQWGDEGKGKLSDILCGEADVCARCQGGNNAGHTIVVNDVKYDFHILPSGLINPKCTALIGAGVVVHLPSLFDELEKLESKGLDCDGRLLISDRAHLVFDVHQTIDGLREVELGRGSIGTTKKGIGPAYSSKASRSGLRVHHLYNFDEFAAKFRVIVENKRKRYGNFEYDVEGELAKYRELAERLRPLVVDHVSYLHEQMQSGKKILVEGANALMLDIDFGTYPYVTSSNTAVGGVCTGLGVPPTKIKKIIGVVKAYTTRVGGGPFPTEQLNDVGEYLQRVGFEFGVTTGRKRRCGWLDMVVVKYSTMINGYTSLNITKLDILDQLPTIKIATAYHLDDKPLNSFPADLSVLERIDVQYVEVPGWQKDISRCRTWEELPENAKKYVELIEKESGVPVEWIGVGASRDAMIYKPVTQ</sequence>
<dbReference type="GO" id="GO:0044208">
    <property type="term" value="P:'de novo' AMP biosynthetic process"/>
    <property type="evidence" value="ECO:0007669"/>
    <property type="project" value="UniProtKB-UniPathway"/>
</dbReference>
<evidence type="ECO:0000256" key="12">
    <source>
        <dbReference type="RuleBase" id="RU000520"/>
    </source>
</evidence>
<dbReference type="PANTHER" id="PTHR11846">
    <property type="entry name" value="ADENYLOSUCCINATE SYNTHETASE"/>
    <property type="match status" value="1"/>
</dbReference>
<comment type="catalytic activity">
    <reaction evidence="10 12">
        <text>IMP + L-aspartate + GTP = N(6)-(1,2-dicarboxyethyl)-AMP + GDP + phosphate + 2 H(+)</text>
        <dbReference type="Rhea" id="RHEA:15753"/>
        <dbReference type="ChEBI" id="CHEBI:15378"/>
        <dbReference type="ChEBI" id="CHEBI:29991"/>
        <dbReference type="ChEBI" id="CHEBI:37565"/>
        <dbReference type="ChEBI" id="CHEBI:43474"/>
        <dbReference type="ChEBI" id="CHEBI:57567"/>
        <dbReference type="ChEBI" id="CHEBI:58053"/>
        <dbReference type="ChEBI" id="CHEBI:58189"/>
        <dbReference type="EC" id="6.3.4.4"/>
    </reaction>
</comment>
<dbReference type="PROSITE" id="PS00513">
    <property type="entry name" value="ADENYLOSUCCIN_SYN_2"/>
    <property type="match status" value="1"/>
</dbReference>
<feature type="non-terminal residue" evidence="13">
    <location>
        <position position="458"/>
    </location>
</feature>
<dbReference type="PANTHER" id="PTHR11846:SF0">
    <property type="entry name" value="ADENYLOSUCCINATE SYNTHETASE"/>
    <property type="match status" value="1"/>
</dbReference>
<dbReference type="GO" id="GO:0046040">
    <property type="term" value="P:IMP metabolic process"/>
    <property type="evidence" value="ECO:0007669"/>
    <property type="project" value="TreeGrafter"/>
</dbReference>
<comment type="caution">
    <text evidence="13">The sequence shown here is derived from an EMBL/GenBank/DDBJ whole genome shotgun (WGS) entry which is preliminary data.</text>
</comment>
<dbReference type="InterPro" id="IPR042109">
    <property type="entry name" value="Adenylosuccinate_synth_dom1"/>
</dbReference>
<evidence type="ECO:0000256" key="6">
    <source>
        <dbReference type="ARBA" id="ARBA00022741"/>
    </source>
</evidence>
<evidence type="ECO:0000256" key="9">
    <source>
        <dbReference type="ARBA" id="ARBA00023134"/>
    </source>
</evidence>
<dbReference type="Gene3D" id="3.40.440.10">
    <property type="entry name" value="Adenylosuccinate Synthetase, subunit A, domain 1"/>
    <property type="match status" value="1"/>
</dbReference>
<dbReference type="Gene3D" id="1.10.300.10">
    <property type="entry name" value="Adenylosuccinate Synthetase, subunit A, domain 2"/>
    <property type="match status" value="1"/>
</dbReference>
<dbReference type="UniPathway" id="UPA00075">
    <property type="reaction ID" value="UER00335"/>
</dbReference>
<keyword evidence="7 12" id="KW-0658">Purine biosynthesis</keyword>
<dbReference type="NCBIfam" id="TIGR00184">
    <property type="entry name" value="purA"/>
    <property type="match status" value="1"/>
</dbReference>
<dbReference type="SMART" id="SM00788">
    <property type="entry name" value="Adenylsucc_synt"/>
    <property type="match status" value="1"/>
</dbReference>
<dbReference type="SUPFAM" id="SSF52540">
    <property type="entry name" value="P-loop containing nucleoside triphosphate hydrolases"/>
    <property type="match status" value="1"/>
</dbReference>
<dbReference type="CDD" id="cd03108">
    <property type="entry name" value="AdSS"/>
    <property type="match status" value="1"/>
</dbReference>
<gene>
    <name evidence="13" type="ORF">INT45_009783</name>
</gene>